<sequence length="78" mass="8769">MRAKKVVISNPKIHAIISTIISAITTSYTVRSFEGAIKTFNLLFKRAMFLSYSIIISKANNLSNINIPIFFNFKLLSS</sequence>
<accession>A0A645JBY3</accession>
<dbReference type="EMBL" id="VSSQ01136227">
    <property type="protein sequence ID" value="MPN60662.1"/>
    <property type="molecule type" value="Genomic_DNA"/>
</dbReference>
<dbReference type="AlphaFoldDB" id="A0A645JBY3"/>
<name>A0A645JBY3_9ZZZZ</name>
<organism evidence="1">
    <name type="scientific">bioreactor metagenome</name>
    <dbReference type="NCBI Taxonomy" id="1076179"/>
    <lineage>
        <taxon>unclassified sequences</taxon>
        <taxon>metagenomes</taxon>
        <taxon>ecological metagenomes</taxon>
    </lineage>
</organism>
<evidence type="ECO:0000313" key="1">
    <source>
        <dbReference type="EMBL" id="MPN60662.1"/>
    </source>
</evidence>
<reference evidence="1" key="1">
    <citation type="submission" date="2019-08" db="EMBL/GenBank/DDBJ databases">
        <authorList>
            <person name="Kucharzyk K."/>
            <person name="Murdoch R.W."/>
            <person name="Higgins S."/>
            <person name="Loffler F."/>
        </authorList>
    </citation>
    <scope>NUCLEOTIDE SEQUENCE</scope>
</reference>
<protein>
    <submittedName>
        <fullName evidence="1">Uncharacterized protein</fullName>
    </submittedName>
</protein>
<proteinExistence type="predicted"/>
<comment type="caution">
    <text evidence="1">The sequence shown here is derived from an EMBL/GenBank/DDBJ whole genome shotgun (WGS) entry which is preliminary data.</text>
</comment>
<gene>
    <name evidence="1" type="ORF">SDC9_208393</name>
</gene>